<dbReference type="RefSeq" id="WP_302244819.1">
    <property type="nucleotide sequence ID" value="NZ_JAULJQ010000011.1"/>
</dbReference>
<protein>
    <recommendedName>
        <fullName evidence="4">ABC-type transport auxiliary lipoprotein component domain-containing protein</fullName>
    </recommendedName>
</protein>
<feature type="signal peptide" evidence="1">
    <location>
        <begin position="1"/>
        <end position="22"/>
    </location>
</feature>
<keyword evidence="3" id="KW-1185">Reference proteome</keyword>
<keyword evidence="1" id="KW-0732">Signal</keyword>
<dbReference type="PROSITE" id="PS51257">
    <property type="entry name" value="PROKAR_LIPOPROTEIN"/>
    <property type="match status" value="1"/>
</dbReference>
<sequence length="173" mass="19151">MKKSLTFIALACFALVFCGCLAKSKPAIKQYSLYTDKCSQIPVKITNVSSLPVLQNRNIIIAEGINVKTLKDARFISFGEDMLERALLQYFGCKPSDKNSPKLSVELTELYATHELAKVALKAKVGENEVYLSANSKIENNSSDAVVLGMNSALENLLLKLEEFIKKSQNEKL</sequence>
<dbReference type="EMBL" id="JAULJQ010000011">
    <property type="protein sequence ID" value="MDO2410040.1"/>
    <property type="molecule type" value="Genomic_DNA"/>
</dbReference>
<evidence type="ECO:0000256" key="1">
    <source>
        <dbReference type="SAM" id="SignalP"/>
    </source>
</evidence>
<accession>A0ABT8T973</accession>
<name>A0ABT8T973_9BACT</name>
<evidence type="ECO:0000313" key="3">
    <source>
        <dbReference type="Proteomes" id="UP001171111"/>
    </source>
</evidence>
<gene>
    <name evidence="2" type="ORF">Q2362_08075</name>
</gene>
<reference evidence="2 3" key="1">
    <citation type="submission" date="2023-06" db="EMBL/GenBank/DDBJ databases">
        <title>Campylobacter magnum sp. nov., isolated from cecal contents of domestic pigs (Sus scrofa domesticus).</title>
        <authorList>
            <person name="Papic B."/>
            <person name="Gruntar I."/>
        </authorList>
    </citation>
    <scope>NUCLEOTIDE SEQUENCE [LARGE SCALE GENOMIC DNA]</scope>
    <source>
        <strain evidence="3">34484-21</strain>
    </source>
</reference>
<dbReference type="Proteomes" id="UP001171111">
    <property type="component" value="Unassembled WGS sequence"/>
</dbReference>
<evidence type="ECO:0000313" key="2">
    <source>
        <dbReference type="EMBL" id="MDO2410040.1"/>
    </source>
</evidence>
<organism evidence="2 3">
    <name type="scientific">Campylobacter magnus</name>
    <dbReference type="NCBI Taxonomy" id="3026462"/>
    <lineage>
        <taxon>Bacteria</taxon>
        <taxon>Pseudomonadati</taxon>
        <taxon>Campylobacterota</taxon>
        <taxon>Epsilonproteobacteria</taxon>
        <taxon>Campylobacterales</taxon>
        <taxon>Campylobacteraceae</taxon>
        <taxon>Campylobacter</taxon>
    </lineage>
</organism>
<feature type="chain" id="PRO_5046942344" description="ABC-type transport auxiliary lipoprotein component domain-containing protein" evidence="1">
    <location>
        <begin position="23"/>
        <end position="173"/>
    </location>
</feature>
<proteinExistence type="predicted"/>
<comment type="caution">
    <text evidence="2">The sequence shown here is derived from an EMBL/GenBank/DDBJ whole genome shotgun (WGS) entry which is preliminary data.</text>
</comment>
<evidence type="ECO:0008006" key="4">
    <source>
        <dbReference type="Google" id="ProtNLM"/>
    </source>
</evidence>